<organism evidence="2 3">
    <name type="scientific">Rubripirellula amarantea</name>
    <dbReference type="NCBI Taxonomy" id="2527999"/>
    <lineage>
        <taxon>Bacteria</taxon>
        <taxon>Pseudomonadati</taxon>
        <taxon>Planctomycetota</taxon>
        <taxon>Planctomycetia</taxon>
        <taxon>Pirellulales</taxon>
        <taxon>Pirellulaceae</taxon>
        <taxon>Rubripirellula</taxon>
    </lineage>
</organism>
<feature type="region of interest" description="Disordered" evidence="1">
    <location>
        <begin position="34"/>
        <end position="58"/>
    </location>
</feature>
<keyword evidence="3" id="KW-1185">Reference proteome</keyword>
<evidence type="ECO:0000256" key="1">
    <source>
        <dbReference type="SAM" id="MobiDB-lite"/>
    </source>
</evidence>
<dbReference type="EMBL" id="SJPI01000001">
    <property type="protein sequence ID" value="TWT53053.1"/>
    <property type="molecule type" value="Genomic_DNA"/>
</dbReference>
<reference evidence="2 3" key="1">
    <citation type="submission" date="2019-02" db="EMBL/GenBank/DDBJ databases">
        <title>Deep-cultivation of Planctomycetes and their phenomic and genomic characterization uncovers novel biology.</title>
        <authorList>
            <person name="Wiegand S."/>
            <person name="Jogler M."/>
            <person name="Boedeker C."/>
            <person name="Pinto D."/>
            <person name="Vollmers J."/>
            <person name="Rivas-Marin E."/>
            <person name="Kohn T."/>
            <person name="Peeters S.H."/>
            <person name="Heuer A."/>
            <person name="Rast P."/>
            <person name="Oberbeckmann S."/>
            <person name="Bunk B."/>
            <person name="Jeske O."/>
            <person name="Meyerdierks A."/>
            <person name="Storesund J.E."/>
            <person name="Kallscheuer N."/>
            <person name="Luecker S."/>
            <person name="Lage O.M."/>
            <person name="Pohl T."/>
            <person name="Merkel B.J."/>
            <person name="Hornburger P."/>
            <person name="Mueller R.-W."/>
            <person name="Bruemmer F."/>
            <person name="Labrenz M."/>
            <person name="Spormann A.M."/>
            <person name="Op Den Camp H."/>
            <person name="Overmann J."/>
            <person name="Amann R."/>
            <person name="Jetten M.S.M."/>
            <person name="Mascher T."/>
            <person name="Medema M.H."/>
            <person name="Devos D.P."/>
            <person name="Kaster A.-K."/>
            <person name="Ovreas L."/>
            <person name="Rohde M."/>
            <person name="Galperin M.Y."/>
            <person name="Jogler C."/>
        </authorList>
    </citation>
    <scope>NUCLEOTIDE SEQUENCE [LARGE SCALE GENOMIC DNA]</scope>
    <source>
        <strain evidence="2 3">Pla22</strain>
    </source>
</reference>
<accession>A0A5C5WSJ9</accession>
<evidence type="ECO:0000313" key="2">
    <source>
        <dbReference type="EMBL" id="TWT53053.1"/>
    </source>
</evidence>
<gene>
    <name evidence="2" type="ORF">Pla22_06810</name>
</gene>
<protein>
    <submittedName>
        <fullName evidence="2">Uncharacterized protein</fullName>
    </submittedName>
</protein>
<name>A0A5C5WSJ9_9BACT</name>
<evidence type="ECO:0000313" key="3">
    <source>
        <dbReference type="Proteomes" id="UP000316598"/>
    </source>
</evidence>
<dbReference type="Proteomes" id="UP000316598">
    <property type="component" value="Unassembled WGS sequence"/>
</dbReference>
<proteinExistence type="predicted"/>
<sequence length="58" mass="6530">MKAHFLTDTERRARRDSIESLMARIAEGMVMQRLKSSGGTDQHQHGFAQRASLTVIDS</sequence>
<comment type="caution">
    <text evidence="2">The sequence shown here is derived from an EMBL/GenBank/DDBJ whole genome shotgun (WGS) entry which is preliminary data.</text>
</comment>
<dbReference type="AlphaFoldDB" id="A0A5C5WSJ9"/>